<dbReference type="InterPro" id="IPR036047">
    <property type="entry name" value="F-box-like_dom_sf"/>
</dbReference>
<dbReference type="InterPro" id="IPR015943">
    <property type="entry name" value="WD40/YVTN_repeat-like_dom_sf"/>
</dbReference>
<dbReference type="Gene3D" id="1.20.144.10">
    <property type="entry name" value="Phosphatidic acid phosphatase type 2/haloperoxidase"/>
    <property type="match status" value="1"/>
</dbReference>
<dbReference type="PROSITE" id="PS50181">
    <property type="entry name" value="FBOX"/>
    <property type="match status" value="1"/>
</dbReference>
<evidence type="ECO:0000256" key="2">
    <source>
        <dbReference type="ARBA" id="ARBA00022574"/>
    </source>
</evidence>
<dbReference type="EMBL" id="JAZGSY010000289">
    <property type="protein sequence ID" value="KAL1837491.1"/>
    <property type="molecule type" value="Genomic_DNA"/>
</dbReference>
<name>A0ABR3V7R9_HUMIN</name>
<dbReference type="PROSITE" id="PS50082">
    <property type="entry name" value="WD_REPEATS_2"/>
    <property type="match status" value="4"/>
</dbReference>
<proteinExistence type="inferred from homology"/>
<dbReference type="SMART" id="SM00014">
    <property type="entry name" value="acidPPc"/>
    <property type="match status" value="1"/>
</dbReference>
<evidence type="ECO:0000256" key="4">
    <source>
        <dbReference type="PROSITE-ProRule" id="PRU00221"/>
    </source>
</evidence>
<dbReference type="InterPro" id="IPR036322">
    <property type="entry name" value="WD40_repeat_dom_sf"/>
</dbReference>
<dbReference type="SUPFAM" id="SSF48317">
    <property type="entry name" value="Acid phosphatase/Vanadium-dependent haloperoxidase"/>
    <property type="match status" value="1"/>
</dbReference>
<protein>
    <recommendedName>
        <fullName evidence="7">F-box domain-containing protein</fullName>
    </recommendedName>
</protein>
<dbReference type="InterPro" id="IPR036938">
    <property type="entry name" value="PAP2/HPO_sf"/>
</dbReference>
<keyword evidence="3" id="KW-0677">Repeat</keyword>
<dbReference type="InterPro" id="IPR001680">
    <property type="entry name" value="WD40_rpt"/>
</dbReference>
<evidence type="ECO:0000313" key="8">
    <source>
        <dbReference type="EMBL" id="KAL1837491.1"/>
    </source>
</evidence>
<evidence type="ECO:0000313" key="9">
    <source>
        <dbReference type="Proteomes" id="UP001583172"/>
    </source>
</evidence>
<feature type="repeat" description="WD" evidence="4">
    <location>
        <begin position="671"/>
        <end position="710"/>
    </location>
</feature>
<dbReference type="SMART" id="SM00320">
    <property type="entry name" value="WD40"/>
    <property type="match status" value="7"/>
</dbReference>
<dbReference type="Gene3D" id="1.20.1280.50">
    <property type="match status" value="1"/>
</dbReference>
<feature type="region of interest" description="Disordered" evidence="5">
    <location>
        <begin position="189"/>
        <end position="208"/>
    </location>
</feature>
<dbReference type="InterPro" id="IPR000326">
    <property type="entry name" value="PAP2/HPO"/>
</dbReference>
<feature type="region of interest" description="Disordered" evidence="5">
    <location>
        <begin position="1113"/>
        <end position="1136"/>
    </location>
</feature>
<dbReference type="SUPFAM" id="SSF50978">
    <property type="entry name" value="WD40 repeat-like"/>
    <property type="match status" value="1"/>
</dbReference>
<keyword evidence="2 4" id="KW-0853">WD repeat</keyword>
<comment type="similarity">
    <text evidence="1">Belongs to the WD repeat MET30/SCONB/SCON-2 family.</text>
</comment>
<dbReference type="SMART" id="SM00256">
    <property type="entry name" value="FBOX"/>
    <property type="match status" value="1"/>
</dbReference>
<keyword evidence="6" id="KW-1133">Transmembrane helix</keyword>
<feature type="compositionally biased region" description="Low complexity" evidence="5">
    <location>
        <begin position="191"/>
        <end position="203"/>
    </location>
</feature>
<organism evidence="8 9">
    <name type="scientific">Humicola insolens</name>
    <name type="common">Soft-rot fungus</name>
    <dbReference type="NCBI Taxonomy" id="85995"/>
    <lineage>
        <taxon>Eukaryota</taxon>
        <taxon>Fungi</taxon>
        <taxon>Dikarya</taxon>
        <taxon>Ascomycota</taxon>
        <taxon>Pezizomycotina</taxon>
        <taxon>Sordariomycetes</taxon>
        <taxon>Sordariomycetidae</taxon>
        <taxon>Sordariales</taxon>
        <taxon>Chaetomiaceae</taxon>
        <taxon>Mycothermus</taxon>
    </lineage>
</organism>
<evidence type="ECO:0000259" key="7">
    <source>
        <dbReference type="PROSITE" id="PS50181"/>
    </source>
</evidence>
<feature type="region of interest" description="Disordered" evidence="5">
    <location>
        <begin position="545"/>
        <end position="577"/>
    </location>
</feature>
<feature type="transmembrane region" description="Helical" evidence="6">
    <location>
        <begin position="1176"/>
        <end position="1195"/>
    </location>
</feature>
<reference evidence="8 9" key="1">
    <citation type="journal article" date="2024" name="Commun. Biol.">
        <title>Comparative genomic analysis of thermophilic fungi reveals convergent evolutionary adaptations and gene losses.</title>
        <authorList>
            <person name="Steindorff A.S."/>
            <person name="Aguilar-Pontes M.V."/>
            <person name="Robinson A.J."/>
            <person name="Andreopoulos B."/>
            <person name="LaButti K."/>
            <person name="Kuo A."/>
            <person name="Mondo S."/>
            <person name="Riley R."/>
            <person name="Otillar R."/>
            <person name="Haridas S."/>
            <person name="Lipzen A."/>
            <person name="Grimwood J."/>
            <person name="Schmutz J."/>
            <person name="Clum A."/>
            <person name="Reid I.D."/>
            <person name="Moisan M.C."/>
            <person name="Butler G."/>
            <person name="Nguyen T.T.M."/>
            <person name="Dewar K."/>
            <person name="Conant G."/>
            <person name="Drula E."/>
            <person name="Henrissat B."/>
            <person name="Hansel C."/>
            <person name="Singer S."/>
            <person name="Hutchinson M.I."/>
            <person name="de Vries R.P."/>
            <person name="Natvig D.O."/>
            <person name="Powell A.J."/>
            <person name="Tsang A."/>
            <person name="Grigoriev I.V."/>
        </authorList>
    </citation>
    <scope>NUCLEOTIDE SEQUENCE [LARGE SCALE GENOMIC DNA]</scope>
    <source>
        <strain evidence="8 9">CBS 620.91</strain>
    </source>
</reference>
<keyword evidence="9" id="KW-1185">Reference proteome</keyword>
<keyword evidence="6" id="KW-0812">Transmembrane</keyword>
<feature type="domain" description="F-box" evidence="7">
    <location>
        <begin position="422"/>
        <end position="469"/>
    </location>
</feature>
<evidence type="ECO:0000256" key="5">
    <source>
        <dbReference type="SAM" id="MobiDB-lite"/>
    </source>
</evidence>
<sequence>MDPRRPRSSHKVSMTWQEDESTVTHHKVMQFADECIETKTVTTTTTTKRSYPPLFLREPRDVHTLDSKEYPLAAKPTPPELRKLTFELDDYPIETWDEDYDVTDAQPLRSRSIESASDIKREPGVDSPTSTPSRRVEAPELFATRRSGKSTRATSPSHTPMPSWTTRLSAAKAAIAPYATAEKLRNDVVRTRSSTRPARRSSSYLATPNTSDITAARLDRASRLRSALIDPVDSGISQSTAAYDADSQADLESQTFSHVAATPPVTDVELQPFDDADESFPSLDPHPRRGLNLVATQDVSLPSPRLSPTLAATQTQAGQDDDDDAEASFSTQLTRTGHSWLDSQATDDTEVPGAMELSSSSYSTALARPRHGRSFVDPGAMLDSFDAMPSELKTWMMYQFLRRCPRKTLHVVADVVNPALKCDFLKQLPLELSLHVLSYLDHRDLCRAAQVSKHWRTIVDTNETGWKELFDRDGFRLPPGELQRAINEGWGWQDPVGYHGCEVDLSNQSRLTSSESELLRSAIKAEQTDYLPRTRGATKRKRGFAQINAERAKKRAGGQYSKDRSAPAPKAHKSEGPISAASAAALAVPDPQIGLPSLRQLHLFKSLYRRHYMFRKSWMSGKVKPGHVAFAAHPRHVITCLQFDEDKIVTGSDDTLIHVYDTKTGKLRTKLEGHEGGVWALQYEGNTLVSGSTDRSVRVWDIEKGLCTHTFYGHTSTVRCLQIVMPADTGKVQDGKPVMMPPKPLIITGSRDSQLRVWRLPEAGSRRYIQTGPPASDDQCPYFIRILSGHTHSVRAISAHGDTLVSGSYDSSVRVWRISTGEQLHVLHGHVQKVYSVVLDHKRNRCISGSMDSMVKIWDLATGACLFTLEGHSMLVGLLDLRDDQLVSAAADSTLRIWDPETGKCRKVLEAHTGAITCFQHDGRKVISGSEKTVKMWDVDTGDCVQDLLTDLSGVWQVKFDDRRCVAAVQRGTLTYVEILDFGAVRDGKPPEELGKRKLLNEAEIQITITPFHRLFSLQDLRISFPHAEVERVPVVHDILYAFVLPFFLLTVYNLATGASRHKHHVTLLGLLIAIVLSMFLTDVVKNTVGRPRPDLLARCQPSEAALRALGRGDAAASGRADQPGGRDGNGSDAAVLPGTVAGASNGLVSISICTQTNQHILQDGWRSFPSGHTSFAFAGLGYLSLFLAGQFHVLRRVRSSHHARNDTNGGILGRRHDADYTYDLDRDLQEGEITHSAALPLALLCGIPLLGATLIAISRVQDYRHDVWDVCAGAVLGWGVAHWSYRRYWPRLSSVKCAEPYPPPSFYSGASSPGRGGGAAGAGGYARVNVAGSVGGGGRDEEEGFGMGRNVGIELDELRRGEN</sequence>
<dbReference type="CDD" id="cd22147">
    <property type="entry name" value="F-box_SpPof1-like"/>
    <property type="match status" value="1"/>
</dbReference>
<feature type="repeat" description="WD" evidence="4">
    <location>
        <begin position="787"/>
        <end position="826"/>
    </location>
</feature>
<dbReference type="PANTHER" id="PTHR19849:SF1">
    <property type="entry name" value="F-BOX_WD REPEAT-CONTAINING PROTEIN 7"/>
    <property type="match status" value="1"/>
</dbReference>
<dbReference type="SUPFAM" id="SSF81383">
    <property type="entry name" value="F-box domain"/>
    <property type="match status" value="1"/>
</dbReference>
<dbReference type="PANTHER" id="PTHR19849">
    <property type="entry name" value="PHOSPHOLIPASE A-2-ACTIVATING PROTEIN"/>
    <property type="match status" value="1"/>
</dbReference>
<dbReference type="Pfam" id="PF01569">
    <property type="entry name" value="PAP2"/>
    <property type="match status" value="1"/>
</dbReference>
<keyword evidence="6" id="KW-0472">Membrane</keyword>
<evidence type="ECO:0000256" key="6">
    <source>
        <dbReference type="SAM" id="Phobius"/>
    </source>
</evidence>
<feature type="compositionally biased region" description="Low complexity" evidence="5">
    <location>
        <begin position="309"/>
        <end position="318"/>
    </location>
</feature>
<dbReference type="CDD" id="cd03390">
    <property type="entry name" value="PAP2_containing_1_like"/>
    <property type="match status" value="1"/>
</dbReference>
<dbReference type="InterPro" id="IPR020472">
    <property type="entry name" value="WD40_PAC1"/>
</dbReference>
<dbReference type="Pfam" id="PF00400">
    <property type="entry name" value="WD40"/>
    <property type="match status" value="7"/>
</dbReference>
<dbReference type="PRINTS" id="PR00320">
    <property type="entry name" value="GPROTEINBRPT"/>
</dbReference>
<feature type="compositionally biased region" description="Polar residues" evidence="5">
    <location>
        <begin position="150"/>
        <end position="163"/>
    </location>
</feature>
<dbReference type="PROSITE" id="PS00678">
    <property type="entry name" value="WD_REPEATS_1"/>
    <property type="match status" value="2"/>
</dbReference>
<feature type="transmembrane region" description="Helical" evidence="6">
    <location>
        <begin position="1039"/>
        <end position="1056"/>
    </location>
</feature>
<evidence type="ECO:0000256" key="1">
    <source>
        <dbReference type="ARBA" id="ARBA00007968"/>
    </source>
</evidence>
<dbReference type="Proteomes" id="UP001583172">
    <property type="component" value="Unassembled WGS sequence"/>
</dbReference>
<accession>A0ABR3V7R9</accession>
<comment type="caution">
    <text evidence="8">The sequence shown here is derived from an EMBL/GenBank/DDBJ whole genome shotgun (WGS) entry which is preliminary data.</text>
</comment>
<dbReference type="Pfam" id="PF12937">
    <property type="entry name" value="F-box-like"/>
    <property type="match status" value="1"/>
</dbReference>
<feature type="repeat" description="WD" evidence="4">
    <location>
        <begin position="827"/>
        <end position="868"/>
    </location>
</feature>
<evidence type="ECO:0000256" key="3">
    <source>
        <dbReference type="ARBA" id="ARBA00022737"/>
    </source>
</evidence>
<dbReference type="PROSITE" id="PS50294">
    <property type="entry name" value="WD_REPEATS_REGION"/>
    <property type="match status" value="4"/>
</dbReference>
<feature type="transmembrane region" description="Helical" evidence="6">
    <location>
        <begin position="1068"/>
        <end position="1085"/>
    </location>
</feature>
<feature type="region of interest" description="Disordered" evidence="5">
    <location>
        <begin position="107"/>
        <end position="163"/>
    </location>
</feature>
<feature type="repeat" description="WD" evidence="4">
    <location>
        <begin position="869"/>
        <end position="908"/>
    </location>
</feature>
<dbReference type="InterPro" id="IPR019775">
    <property type="entry name" value="WD40_repeat_CS"/>
</dbReference>
<feature type="region of interest" description="Disordered" evidence="5">
    <location>
        <begin position="298"/>
        <end position="330"/>
    </location>
</feature>
<feature type="transmembrane region" description="Helical" evidence="6">
    <location>
        <begin position="1239"/>
        <end position="1262"/>
    </location>
</feature>
<gene>
    <name evidence="8" type="ORF">VTJ49DRAFT_3735</name>
</gene>
<dbReference type="Gene3D" id="2.130.10.10">
    <property type="entry name" value="YVTN repeat-like/Quinoprotein amine dehydrogenase"/>
    <property type="match status" value="1"/>
</dbReference>
<feature type="compositionally biased region" description="Low complexity" evidence="5">
    <location>
        <begin position="1113"/>
        <end position="1122"/>
    </location>
</feature>
<dbReference type="InterPro" id="IPR001810">
    <property type="entry name" value="F-box_dom"/>
</dbReference>
<dbReference type="CDD" id="cd00200">
    <property type="entry name" value="WD40"/>
    <property type="match status" value="1"/>
</dbReference>